<evidence type="ECO:0000256" key="2">
    <source>
        <dbReference type="SAM" id="MobiDB-lite"/>
    </source>
</evidence>
<accession>A0A5C4XR06</accession>
<dbReference type="Gene3D" id="3.30.9.10">
    <property type="entry name" value="D-Amino Acid Oxidase, subunit A, domain 2"/>
    <property type="match status" value="1"/>
</dbReference>
<dbReference type="GO" id="GO:0005737">
    <property type="term" value="C:cytoplasm"/>
    <property type="evidence" value="ECO:0007669"/>
    <property type="project" value="TreeGrafter"/>
</dbReference>
<feature type="region of interest" description="Disordered" evidence="2">
    <location>
        <begin position="1"/>
        <end position="27"/>
    </location>
</feature>
<evidence type="ECO:0000259" key="3">
    <source>
        <dbReference type="Pfam" id="PF01266"/>
    </source>
</evidence>
<sequence length="417" mass="45591">MSSSDLSFHDTDHDDLTTGRAPWGYRQVPPDRQALTESIKTDVAIIGGGITGSLMAEHLSRLGRRVVVIDREQPGFGSTRASTAMLQWETDSSLTELTNLYGFETAANVYRRSYAAVAGLMELVAAHRISCAFQPRPTLYIAAGDIGEKELREELALRHHAELPGELLSYTSLRREFGFDREAAILSPGSAEADPLLLSWALLQAARGFGAQIIDADAVKFHDEGGRVLVETSGPHVIDAAHVVLATGYIMPHFVMPACHRISSSFAISTLPQQPDHLWPRRALVWEASEPYLYMRTTADNRIVIGGEDEEIADPQVRDAMLADKVLRLREKLTRIWPEANAEISHAWCGAFGETSDGLPLIGPVSGASNIYAAYGYGGNGITFSYLASRMIAAMISGEKQAWFESFALDRNVSAQS</sequence>
<comment type="caution">
    <text evidence="4">The sequence shown here is derived from an EMBL/GenBank/DDBJ whole genome shotgun (WGS) entry which is preliminary data.</text>
</comment>
<dbReference type="OrthoDB" id="311718at2"/>
<dbReference type="Gene3D" id="3.50.50.60">
    <property type="entry name" value="FAD/NAD(P)-binding domain"/>
    <property type="match status" value="1"/>
</dbReference>
<evidence type="ECO:0000256" key="1">
    <source>
        <dbReference type="ARBA" id="ARBA00023002"/>
    </source>
</evidence>
<protein>
    <submittedName>
        <fullName evidence="4">FAD-binding oxidoreductase</fullName>
    </submittedName>
</protein>
<dbReference type="Proteomes" id="UP000311605">
    <property type="component" value="Unassembled WGS sequence"/>
</dbReference>
<name>A0A5C4XR06_9HYPH</name>
<dbReference type="GO" id="GO:0016491">
    <property type="term" value="F:oxidoreductase activity"/>
    <property type="evidence" value="ECO:0007669"/>
    <property type="project" value="UniProtKB-KW"/>
</dbReference>
<dbReference type="InterPro" id="IPR006076">
    <property type="entry name" value="FAD-dep_OxRdtase"/>
</dbReference>
<dbReference type="SUPFAM" id="SSF51905">
    <property type="entry name" value="FAD/NAD(P)-binding domain"/>
    <property type="match status" value="1"/>
</dbReference>
<dbReference type="InterPro" id="IPR036188">
    <property type="entry name" value="FAD/NAD-bd_sf"/>
</dbReference>
<feature type="compositionally biased region" description="Basic and acidic residues" evidence="2">
    <location>
        <begin position="7"/>
        <end position="17"/>
    </location>
</feature>
<reference evidence="4 5" key="1">
    <citation type="submission" date="2019-06" db="EMBL/GenBank/DDBJ databases">
        <title>The draft genome of Rhizobium smilacinae PTYR-5.</title>
        <authorList>
            <person name="Liu L."/>
            <person name="Li L."/>
            <person name="Zhang X."/>
        </authorList>
    </citation>
    <scope>NUCLEOTIDE SEQUENCE [LARGE SCALE GENOMIC DNA]</scope>
    <source>
        <strain evidence="4 5">PTYR-5</strain>
    </source>
</reference>
<proteinExistence type="predicted"/>
<organism evidence="4 5">
    <name type="scientific">Aliirhizobium smilacinae</name>
    <dbReference type="NCBI Taxonomy" id="1395944"/>
    <lineage>
        <taxon>Bacteria</taxon>
        <taxon>Pseudomonadati</taxon>
        <taxon>Pseudomonadota</taxon>
        <taxon>Alphaproteobacteria</taxon>
        <taxon>Hyphomicrobiales</taxon>
        <taxon>Rhizobiaceae</taxon>
        <taxon>Aliirhizobium</taxon>
    </lineage>
</organism>
<keyword evidence="5" id="KW-1185">Reference proteome</keyword>
<gene>
    <name evidence="4" type="ORF">FHP24_05645</name>
</gene>
<keyword evidence="1" id="KW-0560">Oxidoreductase</keyword>
<dbReference type="PANTHER" id="PTHR13847:SF201">
    <property type="entry name" value="PUTATIBE OXIDOREDUCTASE"/>
    <property type="match status" value="1"/>
</dbReference>
<dbReference type="PANTHER" id="PTHR13847">
    <property type="entry name" value="SARCOSINE DEHYDROGENASE-RELATED"/>
    <property type="match status" value="1"/>
</dbReference>
<dbReference type="AlphaFoldDB" id="A0A5C4XR06"/>
<dbReference type="Pfam" id="PF01266">
    <property type="entry name" value="DAO"/>
    <property type="match status" value="1"/>
</dbReference>
<evidence type="ECO:0000313" key="4">
    <source>
        <dbReference type="EMBL" id="TNM65727.1"/>
    </source>
</evidence>
<dbReference type="RefSeq" id="WP_139674038.1">
    <property type="nucleotide sequence ID" value="NZ_VDMN01000001.1"/>
</dbReference>
<dbReference type="EMBL" id="VDMN01000001">
    <property type="protein sequence ID" value="TNM65727.1"/>
    <property type="molecule type" value="Genomic_DNA"/>
</dbReference>
<feature type="domain" description="FAD dependent oxidoreductase" evidence="3">
    <location>
        <begin position="42"/>
        <end position="395"/>
    </location>
</feature>
<evidence type="ECO:0000313" key="5">
    <source>
        <dbReference type="Proteomes" id="UP000311605"/>
    </source>
</evidence>